<evidence type="ECO:0000313" key="1">
    <source>
        <dbReference type="EMBL" id="KAK0431736.1"/>
    </source>
</evidence>
<accession>A0AA39IWE3</accession>
<comment type="caution">
    <text evidence="1">The sequence shown here is derived from an EMBL/GenBank/DDBJ whole genome shotgun (WGS) entry which is preliminary data.</text>
</comment>
<evidence type="ECO:0000313" key="2">
    <source>
        <dbReference type="Proteomes" id="UP001175226"/>
    </source>
</evidence>
<gene>
    <name evidence="1" type="ORF">EV421DRAFT_1852604</name>
</gene>
<sequence>MVQSALSGLPCYLLQSPSRDRSSLPPYPTCCPISSPVQRLVSAEQPLASRQLAWKNVQGFKITFHIVATRHVTCLPTISAMLHPGTRSSGTTCPHPGFFLLSLLSNFHSSGRLGTRAVMSPSATLAGSEPHCMAWAATSNRPPVNLYRLTASSVRNCVFMVLYVHTAFFGTRNFDVSTVSIHLSLTFLSLRTFLHRFRIPIAPDHITITYILFSLRISRLVIIPPGFMNTYEIFCRQVVITAA</sequence>
<organism evidence="1 2">
    <name type="scientific">Armillaria borealis</name>
    <dbReference type="NCBI Taxonomy" id="47425"/>
    <lineage>
        <taxon>Eukaryota</taxon>
        <taxon>Fungi</taxon>
        <taxon>Dikarya</taxon>
        <taxon>Basidiomycota</taxon>
        <taxon>Agaricomycotina</taxon>
        <taxon>Agaricomycetes</taxon>
        <taxon>Agaricomycetidae</taxon>
        <taxon>Agaricales</taxon>
        <taxon>Marasmiineae</taxon>
        <taxon>Physalacriaceae</taxon>
        <taxon>Armillaria</taxon>
    </lineage>
</organism>
<keyword evidence="2" id="KW-1185">Reference proteome</keyword>
<proteinExistence type="predicted"/>
<reference evidence="1" key="1">
    <citation type="submission" date="2023-06" db="EMBL/GenBank/DDBJ databases">
        <authorList>
            <consortium name="Lawrence Berkeley National Laboratory"/>
            <person name="Ahrendt S."/>
            <person name="Sahu N."/>
            <person name="Indic B."/>
            <person name="Wong-Bajracharya J."/>
            <person name="Merenyi Z."/>
            <person name="Ke H.-M."/>
            <person name="Monk M."/>
            <person name="Kocsube S."/>
            <person name="Drula E."/>
            <person name="Lipzen A."/>
            <person name="Balint B."/>
            <person name="Henrissat B."/>
            <person name="Andreopoulos B."/>
            <person name="Martin F.M."/>
            <person name="Harder C.B."/>
            <person name="Rigling D."/>
            <person name="Ford K.L."/>
            <person name="Foster G.D."/>
            <person name="Pangilinan J."/>
            <person name="Papanicolaou A."/>
            <person name="Barry K."/>
            <person name="LaButti K."/>
            <person name="Viragh M."/>
            <person name="Koriabine M."/>
            <person name="Yan M."/>
            <person name="Riley R."/>
            <person name="Champramary S."/>
            <person name="Plett K.L."/>
            <person name="Tsai I.J."/>
            <person name="Slot J."/>
            <person name="Sipos G."/>
            <person name="Plett J."/>
            <person name="Nagy L.G."/>
            <person name="Grigoriev I.V."/>
        </authorList>
    </citation>
    <scope>NUCLEOTIDE SEQUENCE</scope>
    <source>
        <strain evidence="1">FPL87.14</strain>
    </source>
</reference>
<name>A0AA39IWE3_9AGAR</name>
<dbReference type="AlphaFoldDB" id="A0AA39IWE3"/>
<protein>
    <submittedName>
        <fullName evidence="1">Uncharacterized protein</fullName>
    </submittedName>
</protein>
<dbReference type="Proteomes" id="UP001175226">
    <property type="component" value="Unassembled WGS sequence"/>
</dbReference>
<dbReference type="EMBL" id="JAUEPT010000108">
    <property type="protein sequence ID" value="KAK0431736.1"/>
    <property type="molecule type" value="Genomic_DNA"/>
</dbReference>